<keyword evidence="2" id="KW-1185">Reference proteome</keyword>
<reference evidence="1 2" key="1">
    <citation type="submission" date="2021-07" db="EMBL/GenBank/DDBJ databases">
        <title>Genome data of Colletotrichum spaethianum.</title>
        <authorList>
            <person name="Utami Y.D."/>
            <person name="Hiruma K."/>
        </authorList>
    </citation>
    <scope>NUCLEOTIDE SEQUENCE [LARGE SCALE GENOMIC DNA]</scope>
    <source>
        <strain evidence="1 2">MAFF 242679</strain>
    </source>
</reference>
<evidence type="ECO:0000313" key="1">
    <source>
        <dbReference type="EMBL" id="GJC86521.1"/>
    </source>
</evidence>
<sequence>MEDTPVRKRRGFSLSETVTRPGVSFGCGWLRVIHHYTSEKELGIEGITEEALEQMRSHLTLTDEDFAVAAIEEKRRRHDVTSTHSDKSLPLPLASFIWAQHRVFDGVCFCIASKRPRSSANVGSRRTTLS</sequence>
<organism evidence="1 2">
    <name type="scientific">Colletotrichum liriopes</name>
    <dbReference type="NCBI Taxonomy" id="708192"/>
    <lineage>
        <taxon>Eukaryota</taxon>
        <taxon>Fungi</taxon>
        <taxon>Dikarya</taxon>
        <taxon>Ascomycota</taxon>
        <taxon>Pezizomycotina</taxon>
        <taxon>Sordariomycetes</taxon>
        <taxon>Hypocreomycetidae</taxon>
        <taxon>Glomerellales</taxon>
        <taxon>Glomerellaceae</taxon>
        <taxon>Colletotrichum</taxon>
        <taxon>Colletotrichum spaethianum species complex</taxon>
    </lineage>
</organism>
<dbReference type="Proteomes" id="UP001055172">
    <property type="component" value="Unassembled WGS sequence"/>
</dbReference>
<gene>
    <name evidence="1" type="ORF">ColLi_09359</name>
</gene>
<keyword evidence="1" id="KW-0456">Lyase</keyword>
<accession>A0AA37GSN3</accession>
<dbReference type="AlphaFoldDB" id="A0AA37GSN3"/>
<dbReference type="EMBL" id="BPPX01000022">
    <property type="protein sequence ID" value="GJC86521.1"/>
    <property type="molecule type" value="Genomic_DNA"/>
</dbReference>
<proteinExistence type="predicted"/>
<evidence type="ECO:0000313" key="2">
    <source>
        <dbReference type="Proteomes" id="UP001055172"/>
    </source>
</evidence>
<dbReference type="Gene3D" id="1.10.275.60">
    <property type="match status" value="1"/>
</dbReference>
<dbReference type="GO" id="GO:0016829">
    <property type="term" value="F:lyase activity"/>
    <property type="evidence" value="ECO:0007669"/>
    <property type="project" value="UniProtKB-KW"/>
</dbReference>
<name>A0AA37GSN3_9PEZI</name>
<comment type="caution">
    <text evidence="1">The sequence shown here is derived from an EMBL/GenBank/DDBJ whole genome shotgun (WGS) entry which is preliminary data.</text>
</comment>
<protein>
    <submittedName>
        <fullName evidence="1">Adenylosuccinate lyase</fullName>
    </submittedName>
</protein>